<proteinExistence type="predicted"/>
<organism evidence="1">
    <name type="scientific">marine sediment metagenome</name>
    <dbReference type="NCBI Taxonomy" id="412755"/>
    <lineage>
        <taxon>unclassified sequences</taxon>
        <taxon>metagenomes</taxon>
        <taxon>ecological metagenomes</taxon>
    </lineage>
</organism>
<evidence type="ECO:0000313" key="1">
    <source>
        <dbReference type="EMBL" id="KKN73840.1"/>
    </source>
</evidence>
<gene>
    <name evidence="1" type="ORF">LCGC14_0396420</name>
</gene>
<reference evidence="1" key="1">
    <citation type="journal article" date="2015" name="Nature">
        <title>Complex archaea that bridge the gap between prokaryotes and eukaryotes.</title>
        <authorList>
            <person name="Spang A."/>
            <person name="Saw J.H."/>
            <person name="Jorgensen S.L."/>
            <person name="Zaremba-Niedzwiedzka K."/>
            <person name="Martijn J."/>
            <person name="Lind A.E."/>
            <person name="van Eijk R."/>
            <person name="Schleper C."/>
            <person name="Guy L."/>
            <person name="Ettema T.J."/>
        </authorList>
    </citation>
    <scope>NUCLEOTIDE SEQUENCE</scope>
</reference>
<dbReference type="AlphaFoldDB" id="A0A0F9SY52"/>
<protein>
    <submittedName>
        <fullName evidence="1">Uncharacterized protein</fullName>
    </submittedName>
</protein>
<name>A0A0F9SY52_9ZZZZ</name>
<dbReference type="EMBL" id="LAZR01000336">
    <property type="protein sequence ID" value="KKN73840.1"/>
    <property type="molecule type" value="Genomic_DNA"/>
</dbReference>
<comment type="caution">
    <text evidence="1">The sequence shown here is derived from an EMBL/GenBank/DDBJ whole genome shotgun (WGS) entry which is preliminary data.</text>
</comment>
<sequence>MIKYFHTLTEKEFTKISKRKITWGQCAKDYPQPKWCSYPDAVNGIMGCWSLVGFMVTGKDYCKNCDEYIGWARQILRLWVRR</sequence>
<accession>A0A0F9SY52</accession>